<dbReference type="Pfam" id="PF00472">
    <property type="entry name" value="RF-1"/>
    <property type="match status" value="1"/>
</dbReference>
<dbReference type="InterPro" id="IPR052104">
    <property type="entry name" value="Mito_Release_Factor_mL62"/>
</dbReference>
<dbReference type="InterPro" id="IPR000352">
    <property type="entry name" value="Pep_chain_release_fac_I"/>
</dbReference>
<proteinExistence type="inferred from homology"/>
<gene>
    <name evidence="6" type="ORF">PHYEVI_LOCUS9829</name>
</gene>
<dbReference type="AlphaFoldDB" id="A0A9N9TRA0"/>
<dbReference type="GO" id="GO:0005762">
    <property type="term" value="C:mitochondrial large ribosomal subunit"/>
    <property type="evidence" value="ECO:0007669"/>
    <property type="project" value="TreeGrafter"/>
</dbReference>
<evidence type="ECO:0000256" key="1">
    <source>
        <dbReference type="ARBA" id="ARBA00013260"/>
    </source>
</evidence>
<evidence type="ECO:0000256" key="2">
    <source>
        <dbReference type="ARBA" id="ARBA00038225"/>
    </source>
</evidence>
<protein>
    <recommendedName>
        <fullName evidence="3">Large ribosomal subunit protein mL62</fullName>
        <ecNumber evidence="1">3.1.1.29</ecNumber>
    </recommendedName>
    <alternativeName>
        <fullName evidence="4">Peptidyl-tRNA hydrolase ICT1, mitochondrial</fullName>
    </alternativeName>
</protein>
<dbReference type="Gene3D" id="3.30.160.20">
    <property type="match status" value="1"/>
</dbReference>
<dbReference type="SUPFAM" id="SSF110916">
    <property type="entry name" value="Peptidyl-tRNA hydrolase domain-like"/>
    <property type="match status" value="1"/>
</dbReference>
<dbReference type="GO" id="GO:0070126">
    <property type="term" value="P:mitochondrial translational termination"/>
    <property type="evidence" value="ECO:0007669"/>
    <property type="project" value="TreeGrafter"/>
</dbReference>
<dbReference type="NCBIfam" id="NF006718">
    <property type="entry name" value="PRK09256.1"/>
    <property type="match status" value="1"/>
</dbReference>
<sequence>MSICKSIYSGIVNSIRFYNLPHAPVYRALSYKSAISLESLYPNSSLKITDPKLPSNDQTFTGYIPVEDLEITYSRSSGPGGQNVNKVNTKVDIRFHVQSAKWLNEEAKQKLLEKFDTKLTKDGYLLFKSDITRSQQLNLADCLEKIRKAIRSALVVKPEPSPESEERARRRLEMASKKRLMIKRERSQIKQDRNDSNIALN</sequence>
<reference evidence="6" key="1">
    <citation type="submission" date="2022-01" db="EMBL/GenBank/DDBJ databases">
        <authorList>
            <person name="King R."/>
        </authorList>
    </citation>
    <scope>NUCLEOTIDE SEQUENCE</scope>
</reference>
<dbReference type="EC" id="3.1.1.29" evidence="1"/>
<keyword evidence="7" id="KW-1185">Reference proteome</keyword>
<evidence type="ECO:0000259" key="5">
    <source>
        <dbReference type="PROSITE" id="PS00745"/>
    </source>
</evidence>
<feature type="domain" description="Prokaryotic-type class I peptide chain release factors" evidence="5">
    <location>
        <begin position="75"/>
        <end position="91"/>
    </location>
</feature>
<dbReference type="PANTHER" id="PTHR11075">
    <property type="entry name" value="PEPTIDE CHAIN RELEASE FACTOR"/>
    <property type="match status" value="1"/>
</dbReference>
<accession>A0A9N9TRA0</accession>
<dbReference type="GO" id="GO:0016150">
    <property type="term" value="F:translation release factor activity, codon nonspecific"/>
    <property type="evidence" value="ECO:0007669"/>
    <property type="project" value="TreeGrafter"/>
</dbReference>
<dbReference type="FunFam" id="3.30.160.20:FF:000046">
    <property type="entry name" value="Peptidyl-tRNA hydrolase ICT1"/>
    <property type="match status" value="1"/>
</dbReference>
<dbReference type="PANTHER" id="PTHR11075:SF54">
    <property type="entry name" value="LARGE RIBOSOMAL SUBUNIT PROTEIN ML62"/>
    <property type="match status" value="1"/>
</dbReference>
<organism evidence="6 7">
    <name type="scientific">Phyllotreta striolata</name>
    <name type="common">Striped flea beetle</name>
    <name type="synonym">Crioceris striolata</name>
    <dbReference type="NCBI Taxonomy" id="444603"/>
    <lineage>
        <taxon>Eukaryota</taxon>
        <taxon>Metazoa</taxon>
        <taxon>Ecdysozoa</taxon>
        <taxon>Arthropoda</taxon>
        <taxon>Hexapoda</taxon>
        <taxon>Insecta</taxon>
        <taxon>Pterygota</taxon>
        <taxon>Neoptera</taxon>
        <taxon>Endopterygota</taxon>
        <taxon>Coleoptera</taxon>
        <taxon>Polyphaga</taxon>
        <taxon>Cucujiformia</taxon>
        <taxon>Chrysomeloidea</taxon>
        <taxon>Chrysomelidae</taxon>
        <taxon>Galerucinae</taxon>
        <taxon>Alticini</taxon>
        <taxon>Phyllotreta</taxon>
    </lineage>
</organism>
<evidence type="ECO:0000313" key="6">
    <source>
        <dbReference type="EMBL" id="CAG9863543.1"/>
    </source>
</evidence>
<dbReference type="EMBL" id="OU900099">
    <property type="protein sequence ID" value="CAG9863543.1"/>
    <property type="molecule type" value="Genomic_DNA"/>
</dbReference>
<evidence type="ECO:0000256" key="3">
    <source>
        <dbReference type="ARBA" id="ARBA00039441"/>
    </source>
</evidence>
<name>A0A9N9TRA0_PHYSR</name>
<evidence type="ECO:0000313" key="7">
    <source>
        <dbReference type="Proteomes" id="UP001153712"/>
    </source>
</evidence>
<dbReference type="PROSITE" id="PS00745">
    <property type="entry name" value="RF_PROK_I"/>
    <property type="match status" value="1"/>
</dbReference>
<dbReference type="GO" id="GO:0004045">
    <property type="term" value="F:peptidyl-tRNA hydrolase activity"/>
    <property type="evidence" value="ECO:0007669"/>
    <property type="project" value="UniProtKB-EC"/>
</dbReference>
<dbReference type="Proteomes" id="UP001153712">
    <property type="component" value="Chromosome 6"/>
</dbReference>
<comment type="similarity">
    <text evidence="2">Belongs to the prokaryotic/mitochondrial release factor family. Mitochondrion-specific ribosomal protein mL62 subfamily.</text>
</comment>
<dbReference type="OrthoDB" id="270639at2759"/>
<evidence type="ECO:0000256" key="4">
    <source>
        <dbReference type="ARBA" id="ARBA00041531"/>
    </source>
</evidence>